<dbReference type="AlphaFoldDB" id="A0AAJ0F294"/>
<proteinExistence type="predicted"/>
<reference evidence="2" key="1">
    <citation type="submission" date="2023-06" db="EMBL/GenBank/DDBJ databases">
        <title>Genome-scale phylogeny and comparative genomics of the fungal order Sordariales.</title>
        <authorList>
            <consortium name="Lawrence Berkeley National Laboratory"/>
            <person name="Hensen N."/>
            <person name="Bonometti L."/>
            <person name="Westerberg I."/>
            <person name="Brannstrom I.O."/>
            <person name="Guillou S."/>
            <person name="Cros-Aarteil S."/>
            <person name="Calhoun S."/>
            <person name="Haridas S."/>
            <person name="Kuo A."/>
            <person name="Mondo S."/>
            <person name="Pangilinan J."/>
            <person name="Riley R."/>
            <person name="Labutti K."/>
            <person name="Andreopoulos B."/>
            <person name="Lipzen A."/>
            <person name="Chen C."/>
            <person name="Yanf M."/>
            <person name="Daum C."/>
            <person name="Ng V."/>
            <person name="Clum A."/>
            <person name="Steindorff A."/>
            <person name="Ohm R."/>
            <person name="Martin F."/>
            <person name="Silar P."/>
            <person name="Natvig D."/>
            <person name="Lalanne C."/>
            <person name="Gautier V."/>
            <person name="Ament-Velasquez S.L."/>
            <person name="Kruys A."/>
            <person name="Hutchinson M.I."/>
            <person name="Powell A.J."/>
            <person name="Barry K."/>
            <person name="Miller A.N."/>
            <person name="Grigoriev I.V."/>
            <person name="Debuchy R."/>
            <person name="Gladieux P."/>
            <person name="Thoren M.H."/>
            <person name="Johannesson H."/>
        </authorList>
    </citation>
    <scope>NUCLEOTIDE SEQUENCE</scope>
    <source>
        <strain evidence="2">PSN4</strain>
    </source>
</reference>
<evidence type="ECO:0000256" key="1">
    <source>
        <dbReference type="SAM" id="MobiDB-lite"/>
    </source>
</evidence>
<comment type="caution">
    <text evidence="2">The sequence shown here is derived from an EMBL/GenBank/DDBJ whole genome shotgun (WGS) entry which is preliminary data.</text>
</comment>
<accession>A0AAJ0F294</accession>
<sequence length="297" mass="32072">MRVMTCLYDKGCRTRFETDGGTASANIDHALEAPILDHHPLTPVCRISPFAGRSSLRTARQLSSCSPPIPSSRSCPPASGYESVDRRSASGRGCAFVDHTSKARAPERCSAAIVRTANEMGRAARQRPAVEAKNRRESLKEILSGRIRNRLANKSGNLSRHKPRSGGRGRHVGSRNLSQTPQHGTFFSAAKKSAMIPYQDVVKCVGRYVCCDPYREPGFHRHASSSRALNRHRPCSDPQNACGCLPFPQADLDCMCIDGSTVSTIISAPVADGNYPQQAESRGSPLCHGAGSSRTAV</sequence>
<evidence type="ECO:0000313" key="3">
    <source>
        <dbReference type="Proteomes" id="UP001239445"/>
    </source>
</evidence>
<organism evidence="2 3">
    <name type="scientific">Echria macrotheca</name>
    <dbReference type="NCBI Taxonomy" id="438768"/>
    <lineage>
        <taxon>Eukaryota</taxon>
        <taxon>Fungi</taxon>
        <taxon>Dikarya</taxon>
        <taxon>Ascomycota</taxon>
        <taxon>Pezizomycotina</taxon>
        <taxon>Sordariomycetes</taxon>
        <taxon>Sordariomycetidae</taxon>
        <taxon>Sordariales</taxon>
        <taxon>Schizotheciaceae</taxon>
        <taxon>Echria</taxon>
    </lineage>
</organism>
<feature type="compositionally biased region" description="Basic residues" evidence="1">
    <location>
        <begin position="159"/>
        <end position="173"/>
    </location>
</feature>
<name>A0AAJ0F294_9PEZI</name>
<feature type="compositionally biased region" description="Low complexity" evidence="1">
    <location>
        <begin position="63"/>
        <end position="79"/>
    </location>
</feature>
<feature type="region of interest" description="Disordered" evidence="1">
    <location>
        <begin position="146"/>
        <end position="181"/>
    </location>
</feature>
<dbReference type="EMBL" id="MU839840">
    <property type="protein sequence ID" value="KAK1752111.1"/>
    <property type="molecule type" value="Genomic_DNA"/>
</dbReference>
<feature type="region of interest" description="Disordered" evidence="1">
    <location>
        <begin position="274"/>
        <end position="297"/>
    </location>
</feature>
<gene>
    <name evidence="2" type="ORF">QBC47DRAFT_66052</name>
</gene>
<feature type="region of interest" description="Disordered" evidence="1">
    <location>
        <begin position="62"/>
        <end position="86"/>
    </location>
</feature>
<protein>
    <submittedName>
        <fullName evidence="2">Uncharacterized protein</fullName>
    </submittedName>
</protein>
<evidence type="ECO:0000313" key="2">
    <source>
        <dbReference type="EMBL" id="KAK1752111.1"/>
    </source>
</evidence>
<keyword evidence="3" id="KW-1185">Reference proteome</keyword>
<dbReference type="Proteomes" id="UP001239445">
    <property type="component" value="Unassembled WGS sequence"/>
</dbReference>